<sequence>MNEQVDEFEFFLEKEWSDGFPVVTPTEERIARMLTGTARDHDDVIGPIPPAMEVATVRSVAVHALMAGCRPEYLPVVIAATELMLRGEFNVNGVQGTMHGVAPMMIVNGPYAADIGIHGGNGCLGPGFRANATIGRAIRLILMNLGAGIPGVSSMTIFGMPSRFTYCLTENMEDHPWESLSVSKGYSGDENVITMAMVESPRFCFDDVSDEPIRLMNGIADTMVAMGSWNMHTRSDMVVAMGPQHAAICANSGMSRADVHSRLCDMAGRKVRDLKNGGNWRRERALAFPIEVDPDDDDFFIPAIKNPEDLQLIVAGGWGPCTAVCHG</sequence>
<feature type="non-terminal residue" evidence="1">
    <location>
        <position position="327"/>
    </location>
</feature>
<accession>A0A381QGG5</accession>
<dbReference type="AlphaFoldDB" id="A0A381QGG5"/>
<evidence type="ECO:0000313" key="1">
    <source>
        <dbReference type="EMBL" id="SUZ78060.1"/>
    </source>
</evidence>
<gene>
    <name evidence="1" type="ORF">METZ01_LOCUS30914</name>
</gene>
<dbReference type="EMBL" id="UINC01001338">
    <property type="protein sequence ID" value="SUZ78060.1"/>
    <property type="molecule type" value="Genomic_DNA"/>
</dbReference>
<protein>
    <recommendedName>
        <fullName evidence="2">Thioredoxin</fullName>
    </recommendedName>
</protein>
<reference evidence="1" key="1">
    <citation type="submission" date="2018-05" db="EMBL/GenBank/DDBJ databases">
        <authorList>
            <person name="Lanie J.A."/>
            <person name="Ng W.-L."/>
            <person name="Kazmierczak K.M."/>
            <person name="Andrzejewski T.M."/>
            <person name="Davidsen T.M."/>
            <person name="Wayne K.J."/>
            <person name="Tettelin H."/>
            <person name="Glass J.I."/>
            <person name="Rusch D."/>
            <person name="Podicherti R."/>
            <person name="Tsui H.-C.T."/>
            <person name="Winkler M.E."/>
        </authorList>
    </citation>
    <scope>NUCLEOTIDE SEQUENCE</scope>
</reference>
<evidence type="ECO:0008006" key="2">
    <source>
        <dbReference type="Google" id="ProtNLM"/>
    </source>
</evidence>
<proteinExistence type="predicted"/>
<organism evidence="1">
    <name type="scientific">marine metagenome</name>
    <dbReference type="NCBI Taxonomy" id="408172"/>
    <lineage>
        <taxon>unclassified sequences</taxon>
        <taxon>metagenomes</taxon>
        <taxon>ecological metagenomes</taxon>
    </lineage>
</organism>
<name>A0A381QGG5_9ZZZZ</name>